<protein>
    <submittedName>
        <fullName evidence="1">Uncharacterized protein</fullName>
    </submittedName>
</protein>
<gene>
    <name evidence="1" type="ORF">AYI70_g7361</name>
</gene>
<name>A0A1R1XL01_9FUNG</name>
<dbReference type="Proteomes" id="UP000187283">
    <property type="component" value="Unassembled WGS sequence"/>
</dbReference>
<dbReference type="EMBL" id="LSSN01002719">
    <property type="protein sequence ID" value="OMJ15305.1"/>
    <property type="molecule type" value="Genomic_DNA"/>
</dbReference>
<evidence type="ECO:0000313" key="2">
    <source>
        <dbReference type="Proteomes" id="UP000187283"/>
    </source>
</evidence>
<comment type="caution">
    <text evidence="1">The sequence shown here is derived from an EMBL/GenBank/DDBJ whole genome shotgun (WGS) entry which is preliminary data.</text>
</comment>
<organism evidence="1 2">
    <name type="scientific">Smittium culicis</name>
    <dbReference type="NCBI Taxonomy" id="133412"/>
    <lineage>
        <taxon>Eukaryota</taxon>
        <taxon>Fungi</taxon>
        <taxon>Fungi incertae sedis</taxon>
        <taxon>Zoopagomycota</taxon>
        <taxon>Kickxellomycotina</taxon>
        <taxon>Harpellomycetes</taxon>
        <taxon>Harpellales</taxon>
        <taxon>Legeriomycetaceae</taxon>
        <taxon>Smittium</taxon>
    </lineage>
</organism>
<proteinExistence type="predicted"/>
<evidence type="ECO:0000313" key="1">
    <source>
        <dbReference type="EMBL" id="OMJ15305.1"/>
    </source>
</evidence>
<dbReference type="AlphaFoldDB" id="A0A1R1XL01"/>
<sequence>MENQRSALKEKGVSNNAIELIFTSQPSVRRRPIYYPIQQKYKVWHRKRYKDSAISVMSVAFYGYITDHRILQRNRCGFMRASDIHRTVDAQTTTIDRTLKLVIVAPKEKRKGRQIIRPY</sequence>
<reference evidence="1 2" key="1">
    <citation type="submission" date="2017-01" db="EMBL/GenBank/DDBJ databases">
        <authorList>
            <person name="Mah S.A."/>
            <person name="Swanson W.J."/>
            <person name="Moy G.W."/>
            <person name="Vacquier V.D."/>
        </authorList>
    </citation>
    <scope>NUCLEOTIDE SEQUENCE [LARGE SCALE GENOMIC DNA]</scope>
    <source>
        <strain evidence="1 2">GSMNP</strain>
    </source>
</reference>
<accession>A0A1R1XL01</accession>
<keyword evidence="2" id="KW-1185">Reference proteome</keyword>